<evidence type="ECO:0000313" key="6">
    <source>
        <dbReference type="EMBL" id="OJA19693.1"/>
    </source>
</evidence>
<dbReference type="InterPro" id="IPR036188">
    <property type="entry name" value="FAD/NAD-bd_sf"/>
</dbReference>
<gene>
    <name evidence="6" type="ORF">AZE42_14124</name>
</gene>
<evidence type="ECO:0000256" key="1">
    <source>
        <dbReference type="ARBA" id="ARBA00001974"/>
    </source>
</evidence>
<proteinExistence type="predicted"/>
<accession>A0A1J8QFI7</accession>
<dbReference type="Gene3D" id="3.30.70.2450">
    <property type="match status" value="1"/>
</dbReference>
<dbReference type="Pfam" id="PF01494">
    <property type="entry name" value="FAD_binding_3"/>
    <property type="match status" value="1"/>
</dbReference>
<dbReference type="GO" id="GO:0071949">
    <property type="term" value="F:FAD binding"/>
    <property type="evidence" value="ECO:0007669"/>
    <property type="project" value="InterPro"/>
</dbReference>
<feature type="domain" description="FAD-binding" evidence="5">
    <location>
        <begin position="17"/>
        <end position="85"/>
    </location>
</feature>
<dbReference type="PRINTS" id="PR00420">
    <property type="entry name" value="RNGMNOXGNASE"/>
</dbReference>
<keyword evidence="2" id="KW-0285">Flavoprotein</keyword>
<sequence>MSSDPSINPRPVKVDQLLWSTRFRTHAGIADRTFTRLGAAIFLVGDAAHIHSPAGGQGMNLAIRDAIFLGEAITKHIKASAENRDVDDTILEEFAEARHAR</sequence>
<dbReference type="PANTHER" id="PTHR43004:SF19">
    <property type="entry name" value="BINDING MONOOXYGENASE, PUTATIVE (JCVI)-RELATED"/>
    <property type="match status" value="1"/>
</dbReference>
<comment type="cofactor">
    <cofactor evidence="1">
        <name>FAD</name>
        <dbReference type="ChEBI" id="CHEBI:57692"/>
    </cofactor>
</comment>
<reference evidence="6 7" key="1">
    <citation type="submission" date="2016-03" db="EMBL/GenBank/DDBJ databases">
        <title>Comparative genomics of the ectomycorrhizal sister species Rhizopogon vinicolor and Rhizopogon vesiculosus (Basidiomycota: Boletales) reveals a divergence of the mating type B locus.</title>
        <authorList>
            <person name="Mujic A.B."/>
            <person name="Kuo A."/>
            <person name="Tritt A."/>
            <person name="Lipzen A."/>
            <person name="Chen C."/>
            <person name="Johnson J."/>
            <person name="Sharma A."/>
            <person name="Barry K."/>
            <person name="Grigoriev I.V."/>
            <person name="Spatafora J.W."/>
        </authorList>
    </citation>
    <scope>NUCLEOTIDE SEQUENCE [LARGE SCALE GENOMIC DNA]</scope>
    <source>
        <strain evidence="6 7">AM-OR11-056</strain>
    </source>
</reference>
<evidence type="ECO:0000259" key="5">
    <source>
        <dbReference type="Pfam" id="PF01494"/>
    </source>
</evidence>
<keyword evidence="3" id="KW-0274">FAD</keyword>
<evidence type="ECO:0000256" key="4">
    <source>
        <dbReference type="ARBA" id="ARBA00023002"/>
    </source>
</evidence>
<dbReference type="Gene3D" id="3.50.50.60">
    <property type="entry name" value="FAD/NAD(P)-binding domain"/>
    <property type="match status" value="1"/>
</dbReference>
<dbReference type="Proteomes" id="UP000183567">
    <property type="component" value="Unassembled WGS sequence"/>
</dbReference>
<dbReference type="STRING" id="180088.A0A1J8QFI7"/>
<dbReference type="OrthoDB" id="2690153at2759"/>
<comment type="caution">
    <text evidence="6">The sequence shown here is derived from an EMBL/GenBank/DDBJ whole genome shotgun (WGS) entry which is preliminary data.</text>
</comment>
<protein>
    <recommendedName>
        <fullName evidence="5">FAD-binding domain-containing protein</fullName>
    </recommendedName>
</protein>
<organism evidence="6 7">
    <name type="scientific">Rhizopogon vesiculosus</name>
    <dbReference type="NCBI Taxonomy" id="180088"/>
    <lineage>
        <taxon>Eukaryota</taxon>
        <taxon>Fungi</taxon>
        <taxon>Dikarya</taxon>
        <taxon>Basidiomycota</taxon>
        <taxon>Agaricomycotina</taxon>
        <taxon>Agaricomycetes</taxon>
        <taxon>Agaricomycetidae</taxon>
        <taxon>Boletales</taxon>
        <taxon>Suillineae</taxon>
        <taxon>Rhizopogonaceae</taxon>
        <taxon>Rhizopogon</taxon>
    </lineage>
</organism>
<feature type="non-terminal residue" evidence="6">
    <location>
        <position position="101"/>
    </location>
</feature>
<dbReference type="SUPFAM" id="SSF51905">
    <property type="entry name" value="FAD/NAD(P)-binding domain"/>
    <property type="match status" value="1"/>
</dbReference>
<dbReference type="EMBL" id="LVVM01000926">
    <property type="protein sequence ID" value="OJA19693.1"/>
    <property type="molecule type" value="Genomic_DNA"/>
</dbReference>
<keyword evidence="7" id="KW-1185">Reference proteome</keyword>
<keyword evidence="4" id="KW-0560">Oxidoreductase</keyword>
<dbReference type="GO" id="GO:0016709">
    <property type="term" value="F:oxidoreductase activity, acting on paired donors, with incorporation or reduction of molecular oxygen, NAD(P)H as one donor, and incorporation of one atom of oxygen"/>
    <property type="evidence" value="ECO:0007669"/>
    <property type="project" value="UniProtKB-ARBA"/>
</dbReference>
<evidence type="ECO:0000256" key="2">
    <source>
        <dbReference type="ARBA" id="ARBA00022630"/>
    </source>
</evidence>
<dbReference type="InterPro" id="IPR050641">
    <property type="entry name" value="RIFMO-like"/>
</dbReference>
<dbReference type="AlphaFoldDB" id="A0A1J8QFI7"/>
<name>A0A1J8QFI7_9AGAM</name>
<dbReference type="PANTHER" id="PTHR43004">
    <property type="entry name" value="TRK SYSTEM POTASSIUM UPTAKE PROTEIN"/>
    <property type="match status" value="1"/>
</dbReference>
<evidence type="ECO:0000313" key="7">
    <source>
        <dbReference type="Proteomes" id="UP000183567"/>
    </source>
</evidence>
<evidence type="ECO:0000256" key="3">
    <source>
        <dbReference type="ARBA" id="ARBA00022827"/>
    </source>
</evidence>
<dbReference type="InterPro" id="IPR002938">
    <property type="entry name" value="FAD-bd"/>
</dbReference>